<dbReference type="RefSeq" id="WP_271417381.1">
    <property type="nucleotide sequence ID" value="NZ_CP115668.1"/>
</dbReference>
<name>A0ABY7QWX2_9ACTN</name>
<keyword evidence="4" id="KW-1185">Reference proteome</keyword>
<feature type="domain" description="Methyltransferase type 12" evidence="2">
    <location>
        <begin position="15"/>
        <end position="111"/>
    </location>
</feature>
<dbReference type="InterPro" id="IPR029063">
    <property type="entry name" value="SAM-dependent_MTases_sf"/>
</dbReference>
<keyword evidence="1" id="KW-0808">Transferase</keyword>
<organism evidence="3 4">
    <name type="scientific">Cutibacterium equinum</name>
    <dbReference type="NCBI Taxonomy" id="3016342"/>
    <lineage>
        <taxon>Bacteria</taxon>
        <taxon>Bacillati</taxon>
        <taxon>Actinomycetota</taxon>
        <taxon>Actinomycetes</taxon>
        <taxon>Propionibacteriales</taxon>
        <taxon>Propionibacteriaceae</taxon>
        <taxon>Cutibacterium</taxon>
    </lineage>
</organism>
<evidence type="ECO:0000259" key="2">
    <source>
        <dbReference type="Pfam" id="PF08242"/>
    </source>
</evidence>
<evidence type="ECO:0000313" key="4">
    <source>
        <dbReference type="Proteomes" id="UP001212097"/>
    </source>
</evidence>
<keyword evidence="3" id="KW-0489">Methyltransferase</keyword>
<evidence type="ECO:0000256" key="1">
    <source>
        <dbReference type="ARBA" id="ARBA00022679"/>
    </source>
</evidence>
<dbReference type="EMBL" id="CP115668">
    <property type="protein sequence ID" value="WCC79175.1"/>
    <property type="molecule type" value="Genomic_DNA"/>
</dbReference>
<protein>
    <submittedName>
        <fullName evidence="3">Class I SAM-dependent methyltransferase</fullName>
    </submittedName>
</protein>
<proteinExistence type="predicted"/>
<reference evidence="3 4" key="2">
    <citation type="submission" date="2023-06" db="EMBL/GenBank/DDBJ databases">
        <title>The Gram-positive Non-spore-bearing Anaerobic Bacilli of Human Feces.</title>
        <authorList>
            <person name="Eggerth A.H."/>
        </authorList>
    </citation>
    <scope>NUCLEOTIDE SEQUENCE [LARGE SCALE GENOMIC DNA]</scope>
    <source>
        <strain evidence="3 4">CBA3108</strain>
    </source>
</reference>
<dbReference type="InterPro" id="IPR013217">
    <property type="entry name" value="Methyltransf_12"/>
</dbReference>
<dbReference type="GO" id="GO:0008168">
    <property type="term" value="F:methyltransferase activity"/>
    <property type="evidence" value="ECO:0007669"/>
    <property type="project" value="UniProtKB-KW"/>
</dbReference>
<gene>
    <name evidence="3" type="ORF">O6R08_06340</name>
</gene>
<dbReference type="CDD" id="cd02440">
    <property type="entry name" value="AdoMet_MTases"/>
    <property type="match status" value="1"/>
</dbReference>
<reference evidence="3 4" key="1">
    <citation type="submission" date="2023-01" db="EMBL/GenBank/DDBJ databases">
        <authorList>
            <person name="Lee S.H."/>
            <person name="Jung H.S."/>
            <person name="Yun J.U."/>
        </authorList>
    </citation>
    <scope>NUCLEOTIDE SEQUENCE [LARGE SCALE GENOMIC DNA]</scope>
    <source>
        <strain evidence="3 4">CBA3108</strain>
    </source>
</reference>
<sequence>MSPKGDGPIPDQDVLEIGAGTGQLAVEMAEAAQPATWTFTLADTSEGMREVAAERVSQRGWTVLDRDYSDPTTTLDDASYDLVVAQMVLHHVKDLVTLLSSVHAMVKPGGSFIAIDLTEEEGREFHVHHGHDGDVDDPDYYHDGFTETAMRQLCARAGFSEMTWSVPLTIKRERHGRIMEFPLFLLKAQR</sequence>
<accession>A0ABY7QWX2</accession>
<dbReference type="Proteomes" id="UP001212097">
    <property type="component" value="Chromosome"/>
</dbReference>
<dbReference type="SUPFAM" id="SSF53335">
    <property type="entry name" value="S-adenosyl-L-methionine-dependent methyltransferases"/>
    <property type="match status" value="1"/>
</dbReference>
<dbReference type="PANTHER" id="PTHR43861:SF3">
    <property type="entry name" value="PUTATIVE (AFU_ORTHOLOGUE AFUA_2G14390)-RELATED"/>
    <property type="match status" value="1"/>
</dbReference>
<dbReference type="Pfam" id="PF08242">
    <property type="entry name" value="Methyltransf_12"/>
    <property type="match status" value="1"/>
</dbReference>
<dbReference type="PANTHER" id="PTHR43861">
    <property type="entry name" value="TRANS-ACONITATE 2-METHYLTRANSFERASE-RELATED"/>
    <property type="match status" value="1"/>
</dbReference>
<dbReference type="Gene3D" id="3.40.50.150">
    <property type="entry name" value="Vaccinia Virus protein VP39"/>
    <property type="match status" value="1"/>
</dbReference>
<evidence type="ECO:0000313" key="3">
    <source>
        <dbReference type="EMBL" id="WCC79175.1"/>
    </source>
</evidence>
<dbReference type="GO" id="GO:0032259">
    <property type="term" value="P:methylation"/>
    <property type="evidence" value="ECO:0007669"/>
    <property type="project" value="UniProtKB-KW"/>
</dbReference>